<organism evidence="2 3">
    <name type="scientific">Kutzneria buriramensis</name>
    <dbReference type="NCBI Taxonomy" id="1045776"/>
    <lineage>
        <taxon>Bacteria</taxon>
        <taxon>Bacillati</taxon>
        <taxon>Actinomycetota</taxon>
        <taxon>Actinomycetes</taxon>
        <taxon>Pseudonocardiales</taxon>
        <taxon>Pseudonocardiaceae</taxon>
        <taxon>Kutzneria</taxon>
    </lineage>
</organism>
<dbReference type="RefSeq" id="WP_170217301.1">
    <property type="nucleotide sequence ID" value="NZ_CP144375.1"/>
</dbReference>
<dbReference type="Proteomes" id="UP000256269">
    <property type="component" value="Unassembled WGS sequence"/>
</dbReference>
<protein>
    <submittedName>
        <fullName evidence="2">Uncharacterized protein</fullName>
    </submittedName>
</protein>
<evidence type="ECO:0000313" key="3">
    <source>
        <dbReference type="Proteomes" id="UP000256269"/>
    </source>
</evidence>
<reference evidence="2 3" key="1">
    <citation type="submission" date="2018-08" db="EMBL/GenBank/DDBJ databases">
        <title>Genomic Encyclopedia of Archaeal and Bacterial Type Strains, Phase II (KMG-II): from individual species to whole genera.</title>
        <authorList>
            <person name="Goeker M."/>
        </authorList>
    </citation>
    <scope>NUCLEOTIDE SEQUENCE [LARGE SCALE GENOMIC DNA]</scope>
    <source>
        <strain evidence="2 3">DSM 45791</strain>
    </source>
</reference>
<sequence>MRTSVQLRGEEEIGDRSYAVHVRMDTDLTVTVELEAQLPDGAVVAEGSFILPASDLVPAGELIEATLRGLATVRGGGKVSSRARPAPANAGTPWSAEQDDELRRLWTEGDQPIAELGRHFGRSRAAIKARLSHLGLDPDDPERGTQPRHDITKP</sequence>
<feature type="compositionally biased region" description="Basic and acidic residues" evidence="1">
    <location>
        <begin position="141"/>
        <end position="154"/>
    </location>
</feature>
<keyword evidence="3" id="KW-1185">Reference proteome</keyword>
<accession>A0A3E0I9W8</accession>
<feature type="region of interest" description="Disordered" evidence="1">
    <location>
        <begin position="75"/>
        <end position="98"/>
    </location>
</feature>
<name>A0A3E0I9W8_9PSEU</name>
<comment type="caution">
    <text evidence="2">The sequence shown here is derived from an EMBL/GenBank/DDBJ whole genome shotgun (WGS) entry which is preliminary data.</text>
</comment>
<dbReference type="EMBL" id="QUNO01000001">
    <property type="protein sequence ID" value="REH55457.1"/>
    <property type="molecule type" value="Genomic_DNA"/>
</dbReference>
<evidence type="ECO:0000313" key="2">
    <source>
        <dbReference type="EMBL" id="REH55457.1"/>
    </source>
</evidence>
<dbReference type="AlphaFoldDB" id="A0A3E0I9W8"/>
<gene>
    <name evidence="2" type="ORF">BCF44_101478</name>
</gene>
<feature type="region of interest" description="Disordered" evidence="1">
    <location>
        <begin position="131"/>
        <end position="154"/>
    </location>
</feature>
<evidence type="ECO:0000256" key="1">
    <source>
        <dbReference type="SAM" id="MobiDB-lite"/>
    </source>
</evidence>
<proteinExistence type="predicted"/>